<reference evidence="2" key="1">
    <citation type="submission" date="2025-08" db="UniProtKB">
        <authorList>
            <consortium name="RefSeq"/>
        </authorList>
    </citation>
    <scope>IDENTIFICATION</scope>
</reference>
<sequence>MSALRKNYKEQSTTRRPLSNGHYHLKMIDGCFKCDKQNYMIKNCLMREVEWKEDRFKIRNRKKEQIHDKKNYKKRPSKAIVVTWNESLVEDINVDDNDVERALIAIRESEDEPDEESEISLSEGEKPNMEQDTEEIELIRNSNMKPQSVLKLHHKKEQVMDQEGTSKEIDTHITTSSKLDLDEPGSSADQKFVGIWARFQANPKDSHLAAVKRILRYLKGTTDLCIWYPKSSNFNLVGYVDADYTGFLATKKQNSVALSTDEAECVVDASCCAQLLWIKQ</sequence>
<name>A0A1S3ZGR3_TOBAC</name>
<accession>A0A1S3ZGR3</accession>
<dbReference type="AlphaFoldDB" id="A0A1S3ZGR3"/>
<dbReference type="RefSeq" id="XP_016463462.1">
    <property type="nucleotide sequence ID" value="XM_016607976.1"/>
</dbReference>
<evidence type="ECO:0000313" key="2">
    <source>
        <dbReference type="RefSeq" id="XP_016463462.1"/>
    </source>
</evidence>
<dbReference type="PaxDb" id="4097-A0A1S3ZGR3"/>
<feature type="compositionally biased region" description="Acidic residues" evidence="1">
    <location>
        <begin position="109"/>
        <end position="118"/>
    </location>
</feature>
<dbReference type="OrthoDB" id="10283322at2759"/>
<dbReference type="PANTHER" id="PTHR11439">
    <property type="entry name" value="GAG-POL-RELATED RETROTRANSPOSON"/>
    <property type="match status" value="1"/>
</dbReference>
<dbReference type="KEGG" id="nta:107786487"/>
<gene>
    <name evidence="2" type="primary">LOC107786487</name>
</gene>
<proteinExistence type="predicted"/>
<dbReference type="STRING" id="4097.A0A1S3ZGR3"/>
<feature type="region of interest" description="Disordered" evidence="1">
    <location>
        <begin position="107"/>
        <end position="130"/>
    </location>
</feature>
<protein>
    <submittedName>
        <fullName evidence="2">Uncharacterized protein</fullName>
    </submittedName>
</protein>
<organism evidence="2">
    <name type="scientific">Nicotiana tabacum</name>
    <name type="common">Common tobacco</name>
    <dbReference type="NCBI Taxonomy" id="4097"/>
    <lineage>
        <taxon>Eukaryota</taxon>
        <taxon>Viridiplantae</taxon>
        <taxon>Streptophyta</taxon>
        <taxon>Embryophyta</taxon>
        <taxon>Tracheophyta</taxon>
        <taxon>Spermatophyta</taxon>
        <taxon>Magnoliopsida</taxon>
        <taxon>eudicotyledons</taxon>
        <taxon>Gunneridae</taxon>
        <taxon>Pentapetalae</taxon>
        <taxon>asterids</taxon>
        <taxon>lamiids</taxon>
        <taxon>Solanales</taxon>
        <taxon>Solanaceae</taxon>
        <taxon>Nicotianoideae</taxon>
        <taxon>Nicotianeae</taxon>
        <taxon>Nicotiana</taxon>
    </lineage>
</organism>
<dbReference type="PANTHER" id="PTHR11439:SF486">
    <property type="entry name" value="RLK (RECEPTOR-LIKE KINASE) PROTEIN, PUTATIVE-RELATED"/>
    <property type="match status" value="1"/>
</dbReference>
<evidence type="ECO:0000256" key="1">
    <source>
        <dbReference type="SAM" id="MobiDB-lite"/>
    </source>
</evidence>